<evidence type="ECO:0000256" key="3">
    <source>
        <dbReference type="ARBA" id="ARBA00022452"/>
    </source>
</evidence>
<evidence type="ECO:0000256" key="1">
    <source>
        <dbReference type="ARBA" id="ARBA00004571"/>
    </source>
</evidence>
<keyword evidence="5" id="KW-0472">Membrane</keyword>
<dbReference type="GO" id="GO:0030246">
    <property type="term" value="F:carbohydrate binding"/>
    <property type="evidence" value="ECO:0007669"/>
    <property type="project" value="InterPro"/>
</dbReference>
<dbReference type="Pfam" id="PF25183">
    <property type="entry name" value="OMP_b-brl_4"/>
    <property type="match status" value="3"/>
</dbReference>
<dbReference type="PANTHER" id="PTHR30069:SF46">
    <property type="entry name" value="OAR PROTEIN"/>
    <property type="match status" value="1"/>
</dbReference>
<evidence type="ECO:0000259" key="8">
    <source>
        <dbReference type="Pfam" id="PF25183"/>
    </source>
</evidence>
<keyword evidence="3" id="KW-1134">Transmembrane beta strand</keyword>
<dbReference type="Proteomes" id="UP000521199">
    <property type="component" value="Unassembled WGS sequence"/>
</dbReference>
<evidence type="ECO:0000256" key="4">
    <source>
        <dbReference type="ARBA" id="ARBA00022692"/>
    </source>
</evidence>
<dbReference type="GO" id="GO:0015344">
    <property type="term" value="F:siderophore uptake transmembrane transporter activity"/>
    <property type="evidence" value="ECO:0007669"/>
    <property type="project" value="TreeGrafter"/>
</dbReference>
<evidence type="ECO:0000313" key="9">
    <source>
        <dbReference type="EMBL" id="MBB5209543.1"/>
    </source>
</evidence>
<gene>
    <name evidence="9" type="ORF">HNQ52_003115</name>
</gene>
<sequence length="992" mass="109299">MRYRNPRINGAKRHVLAAALASCLLMASGAHAQSTSSTLRGTVTTQEAPAPGAEVVVTNTATGLTRRTLSREDGGYSIAGLPPGTYRIEVDAGGRMTQQVVTLAVAQTATVDLGVDGAAMADATTLESVEVIGVSVQETRTSEISTFITPQQIDALPQVSRNFLAFADIVPGVQFEEGQDGSTRLRGGAQNSNGINVYIDGVGQKNYVLKGGISGQDSSRGSPFPQSAISEYKVITQNYKAEFDQLSSAAVVAATKSGTNEFEGNVFYDRTTDSWRATRPSEALAGKLDTKDEQYGVSLGGPIVQDLLHFFVSYEAKELVSPRDITLGTNIDPATVPDDLRDLLGSVTAPFDMDLYFGKLTWSPDENNIVDFTVKVRNESEITGLGGANTASYGSSKDTEETRADLRWQYSNERFLNEMHITHEDSFFAPRPVTIGPGYNFVGGPNRDAIINLGGGRDYQDKGQKGYGFQNDFTIFAGDHTLKMGVKYKNVEINAFEQQPYNPQYQFRVEDIAAGYTDPSQVTFGAVVPGLNDRNITSKNKQYGLYFQDDWEVNDKLILNLGLRWDYEETPGYLDYVTRPELVTALRGWSNLQNADYDIEDYISNGNNRDAFKDAFQPRIGFSYDLFGDEQHVIFGGLGRSYDRNLWDYLALEQSKGTFPAYEYRFAAPSNPDCATQANCLGEWNDSYLDPQVLYALVAANPNLGGEINLMNNNLKTPYSDQLSFGVRNTVGQWNTSVTLSRVESHDGIIFSLGNRWPDGGFRDPNRPGSTWGGQPWGFPIPGFGTLILADNGIETRANSLLVSLEKPFTEASNWGTTIALTFTDAEENRSNAAASDEHYVFDYPNLDEAGWQRAVGVPRSRLVATGIVGLPWDVRLSGKITVESPVVKDAVDCYTNAHPQDYYCQFNAFEVDGTFGHRQVDLSLTKDFRFGEDYSANFRIDALNVFNHTNYLDYDTWRGNFGGPNPNFQARNGLATAWPPRMVKLSVGFNW</sequence>
<dbReference type="GO" id="GO:0009279">
    <property type="term" value="C:cell outer membrane"/>
    <property type="evidence" value="ECO:0007669"/>
    <property type="project" value="UniProtKB-SubCell"/>
</dbReference>
<evidence type="ECO:0000313" key="10">
    <source>
        <dbReference type="Proteomes" id="UP000521199"/>
    </source>
</evidence>
<keyword evidence="2" id="KW-0813">Transport</keyword>
<keyword evidence="7" id="KW-0732">Signal</keyword>
<feature type="domain" description="TonB-dependent transporter Oar-like beta-barrel" evidence="8">
    <location>
        <begin position="451"/>
        <end position="873"/>
    </location>
</feature>
<dbReference type="Pfam" id="PF13620">
    <property type="entry name" value="CarboxypepD_reg"/>
    <property type="match status" value="1"/>
</dbReference>
<keyword evidence="10" id="KW-1185">Reference proteome</keyword>
<dbReference type="InterPro" id="IPR057601">
    <property type="entry name" value="Oar-like_b-barrel"/>
</dbReference>
<organism evidence="9 10">
    <name type="scientific">Chiayiivirga flava</name>
    <dbReference type="NCBI Taxonomy" id="659595"/>
    <lineage>
        <taxon>Bacteria</taxon>
        <taxon>Pseudomonadati</taxon>
        <taxon>Pseudomonadota</taxon>
        <taxon>Gammaproteobacteria</taxon>
        <taxon>Lysobacterales</taxon>
        <taxon>Lysobacteraceae</taxon>
        <taxon>Chiayiivirga</taxon>
    </lineage>
</organism>
<dbReference type="PANTHER" id="PTHR30069">
    <property type="entry name" value="TONB-DEPENDENT OUTER MEMBRANE RECEPTOR"/>
    <property type="match status" value="1"/>
</dbReference>
<name>A0A7W8G237_9GAMM</name>
<feature type="signal peptide" evidence="7">
    <location>
        <begin position="1"/>
        <end position="32"/>
    </location>
</feature>
<dbReference type="GO" id="GO:0044718">
    <property type="term" value="P:siderophore transmembrane transport"/>
    <property type="evidence" value="ECO:0007669"/>
    <property type="project" value="TreeGrafter"/>
</dbReference>
<feature type="chain" id="PRO_5031557557" evidence="7">
    <location>
        <begin position="33"/>
        <end position="992"/>
    </location>
</feature>
<feature type="domain" description="TonB-dependent transporter Oar-like beta-barrel" evidence="8">
    <location>
        <begin position="917"/>
        <end position="963"/>
    </location>
</feature>
<accession>A0A7W8G237</accession>
<evidence type="ECO:0000256" key="2">
    <source>
        <dbReference type="ARBA" id="ARBA00022448"/>
    </source>
</evidence>
<dbReference type="InterPro" id="IPR013784">
    <property type="entry name" value="Carb-bd-like_fold"/>
</dbReference>
<dbReference type="SUPFAM" id="SSF56935">
    <property type="entry name" value="Porins"/>
    <property type="match status" value="1"/>
</dbReference>
<evidence type="ECO:0000256" key="5">
    <source>
        <dbReference type="ARBA" id="ARBA00023136"/>
    </source>
</evidence>
<comment type="caution">
    <text evidence="9">The sequence shown here is derived from an EMBL/GenBank/DDBJ whole genome shotgun (WGS) entry which is preliminary data.</text>
</comment>
<feature type="domain" description="TonB-dependent transporter Oar-like beta-barrel" evidence="8">
    <location>
        <begin position="254"/>
        <end position="326"/>
    </location>
</feature>
<keyword evidence="9" id="KW-0675">Receptor</keyword>
<reference evidence="9 10" key="1">
    <citation type="submission" date="2020-08" db="EMBL/GenBank/DDBJ databases">
        <title>Genomic Encyclopedia of Type Strains, Phase IV (KMG-IV): sequencing the most valuable type-strain genomes for metagenomic binning, comparative biology and taxonomic classification.</title>
        <authorList>
            <person name="Goeker M."/>
        </authorList>
    </citation>
    <scope>NUCLEOTIDE SEQUENCE [LARGE SCALE GENOMIC DNA]</scope>
    <source>
        <strain evidence="9 10">DSM 24163</strain>
    </source>
</reference>
<dbReference type="RefSeq" id="WP_183962083.1">
    <property type="nucleotide sequence ID" value="NZ_JACHHP010000007.1"/>
</dbReference>
<evidence type="ECO:0000256" key="7">
    <source>
        <dbReference type="SAM" id="SignalP"/>
    </source>
</evidence>
<comment type="subcellular location">
    <subcellularLocation>
        <location evidence="1">Cell outer membrane</location>
        <topology evidence="1">Multi-pass membrane protein</topology>
    </subcellularLocation>
</comment>
<dbReference type="InterPro" id="IPR039426">
    <property type="entry name" value="TonB-dep_rcpt-like"/>
</dbReference>
<dbReference type="InterPro" id="IPR036942">
    <property type="entry name" value="Beta-barrel_TonB_sf"/>
</dbReference>
<protein>
    <submittedName>
        <fullName evidence="9">Outer membrane receptor protein involved in Fe transport</fullName>
    </submittedName>
</protein>
<dbReference type="EMBL" id="JACHHP010000007">
    <property type="protein sequence ID" value="MBB5209543.1"/>
    <property type="molecule type" value="Genomic_DNA"/>
</dbReference>
<dbReference type="Gene3D" id="2.60.40.1120">
    <property type="entry name" value="Carboxypeptidase-like, regulatory domain"/>
    <property type="match status" value="1"/>
</dbReference>
<dbReference type="Gene3D" id="2.40.170.20">
    <property type="entry name" value="TonB-dependent receptor, beta-barrel domain"/>
    <property type="match status" value="1"/>
</dbReference>
<keyword evidence="6" id="KW-0998">Cell outer membrane</keyword>
<evidence type="ECO:0000256" key="6">
    <source>
        <dbReference type="ARBA" id="ARBA00023237"/>
    </source>
</evidence>
<keyword evidence="4" id="KW-0812">Transmembrane</keyword>
<proteinExistence type="predicted"/>
<dbReference type="SUPFAM" id="SSF49452">
    <property type="entry name" value="Starch-binding domain-like"/>
    <property type="match status" value="1"/>
</dbReference>
<dbReference type="AlphaFoldDB" id="A0A7W8G237"/>